<dbReference type="InterPro" id="IPR036412">
    <property type="entry name" value="HAD-like_sf"/>
</dbReference>
<comment type="caution">
    <text evidence="2">The sequence shown here is derived from an EMBL/GenBank/DDBJ whole genome shotgun (WGS) entry which is preliminary data.</text>
</comment>
<dbReference type="CDD" id="cd01427">
    <property type="entry name" value="HAD_like"/>
    <property type="match status" value="1"/>
</dbReference>
<sequence length="322" mass="35682">MRLCFVLLISLFTSSLVIADPLPSWVDAKSKQSIIEFVETVTDSSGDKFVPVADRIAVFDNDGTLWSEQPVYFQIFYALDRIQRLAKEDPSILTSDALKAANKGDIKAVAAGGMSALTEVINLSHANISVTDFQADVKQWLKTARHPGTGLAYNHMVYQPMLELLSYLRDNDFKTYIVTGGGIHFVRAFAESTYGIPPEQVVGSQLNLAYETSGSSSRMVKKPDIAFVDDGPGKPVAIDIHIGRKPIFAGGNSDGDFQMLEWTSSNKLPNLAMIVHHTDAKREFSYDKKSHIGKLEKGMDQAADRGWLLVDMKNEWKSIYPE</sequence>
<feature type="signal peptide" evidence="1">
    <location>
        <begin position="1"/>
        <end position="19"/>
    </location>
</feature>
<reference evidence="2 3" key="1">
    <citation type="submission" date="2023-11" db="EMBL/GenBank/DDBJ databases">
        <title>Gilvimarinus fulvus sp. nov., isolated from the surface of Kelp.</title>
        <authorList>
            <person name="Sun Y.Y."/>
            <person name="Gong Y."/>
            <person name="Du Z.J."/>
        </authorList>
    </citation>
    <scope>NUCLEOTIDE SEQUENCE [LARGE SCALE GENOMIC DNA]</scope>
    <source>
        <strain evidence="2 3">SDUM040013</strain>
    </source>
</reference>
<dbReference type="InterPro" id="IPR023214">
    <property type="entry name" value="HAD_sf"/>
</dbReference>
<dbReference type="EMBL" id="JAXAFO010000005">
    <property type="protein sequence ID" value="MDX6848655.1"/>
    <property type="molecule type" value="Genomic_DNA"/>
</dbReference>
<dbReference type="GO" id="GO:0016787">
    <property type="term" value="F:hydrolase activity"/>
    <property type="evidence" value="ECO:0007669"/>
    <property type="project" value="UniProtKB-KW"/>
</dbReference>
<name>A0ABU4RUU5_9GAMM</name>
<dbReference type="RefSeq" id="WP_302724626.1">
    <property type="nucleotide sequence ID" value="NZ_JAULRU010000823.1"/>
</dbReference>
<dbReference type="InterPro" id="IPR050582">
    <property type="entry name" value="HAD-like_SerB"/>
</dbReference>
<keyword evidence="1" id="KW-0732">Signal</keyword>
<organism evidence="2 3">
    <name type="scientific">Gilvimarinus gilvus</name>
    <dbReference type="NCBI Taxonomy" id="3058038"/>
    <lineage>
        <taxon>Bacteria</taxon>
        <taxon>Pseudomonadati</taxon>
        <taxon>Pseudomonadota</taxon>
        <taxon>Gammaproteobacteria</taxon>
        <taxon>Cellvibrionales</taxon>
        <taxon>Cellvibrionaceae</taxon>
        <taxon>Gilvimarinus</taxon>
    </lineage>
</organism>
<evidence type="ECO:0000256" key="1">
    <source>
        <dbReference type="SAM" id="SignalP"/>
    </source>
</evidence>
<dbReference type="EC" id="3.1.3.-" evidence="2"/>
<feature type="chain" id="PRO_5046944477" evidence="1">
    <location>
        <begin position="20"/>
        <end position="322"/>
    </location>
</feature>
<gene>
    <name evidence="2" type="ORF">SCD92_04740</name>
</gene>
<accession>A0ABU4RUU5</accession>
<keyword evidence="2" id="KW-0378">Hydrolase</keyword>
<keyword evidence="3" id="KW-1185">Reference proteome</keyword>
<evidence type="ECO:0000313" key="3">
    <source>
        <dbReference type="Proteomes" id="UP001273505"/>
    </source>
</evidence>
<proteinExistence type="predicted"/>
<dbReference type="Proteomes" id="UP001273505">
    <property type="component" value="Unassembled WGS sequence"/>
</dbReference>
<protein>
    <submittedName>
        <fullName evidence="2">HAD family hydrolase</fullName>
        <ecNumber evidence="2">3.1.3.-</ecNumber>
    </submittedName>
</protein>
<dbReference type="SUPFAM" id="SSF56784">
    <property type="entry name" value="HAD-like"/>
    <property type="match status" value="1"/>
</dbReference>
<dbReference type="PANTHER" id="PTHR43344">
    <property type="entry name" value="PHOSPHOSERINE PHOSPHATASE"/>
    <property type="match status" value="1"/>
</dbReference>
<dbReference type="Pfam" id="PF12710">
    <property type="entry name" value="HAD"/>
    <property type="match status" value="1"/>
</dbReference>
<dbReference type="Gene3D" id="3.40.50.1000">
    <property type="entry name" value="HAD superfamily/HAD-like"/>
    <property type="match status" value="1"/>
</dbReference>
<evidence type="ECO:0000313" key="2">
    <source>
        <dbReference type="EMBL" id="MDX6848655.1"/>
    </source>
</evidence>